<dbReference type="InterPro" id="IPR003695">
    <property type="entry name" value="Ppx_GppA_N"/>
</dbReference>
<protein>
    <submittedName>
        <fullName evidence="2">Phosphatase</fullName>
    </submittedName>
</protein>
<feature type="non-terminal residue" evidence="2">
    <location>
        <position position="266"/>
    </location>
</feature>
<organism evidence="2 3">
    <name type="scientific">SAR86 cluster bacterium</name>
    <dbReference type="NCBI Taxonomy" id="2030880"/>
    <lineage>
        <taxon>Bacteria</taxon>
        <taxon>Pseudomonadati</taxon>
        <taxon>Pseudomonadota</taxon>
        <taxon>Gammaproteobacteria</taxon>
        <taxon>SAR86 cluster</taxon>
    </lineage>
</organism>
<name>A0A937M149_9GAMM</name>
<evidence type="ECO:0000259" key="1">
    <source>
        <dbReference type="Pfam" id="PF02541"/>
    </source>
</evidence>
<dbReference type="EMBL" id="JADHSG010000001">
    <property type="protein sequence ID" value="MBL6902849.1"/>
    <property type="molecule type" value="Genomic_DNA"/>
</dbReference>
<dbReference type="InterPro" id="IPR050273">
    <property type="entry name" value="GppA/Ppx_hydrolase"/>
</dbReference>
<dbReference type="SUPFAM" id="SSF53067">
    <property type="entry name" value="Actin-like ATPase domain"/>
    <property type="match status" value="2"/>
</dbReference>
<dbReference type="Pfam" id="PF02541">
    <property type="entry name" value="Ppx-GppA"/>
    <property type="match status" value="1"/>
</dbReference>
<comment type="caution">
    <text evidence="2">The sequence shown here is derived from an EMBL/GenBank/DDBJ whole genome shotgun (WGS) entry which is preliminary data.</text>
</comment>
<accession>A0A937M149</accession>
<dbReference type="Gene3D" id="3.30.420.150">
    <property type="entry name" value="Exopolyphosphatase. Domain 2"/>
    <property type="match status" value="1"/>
</dbReference>
<dbReference type="PANTHER" id="PTHR30005:SF0">
    <property type="entry name" value="RETROGRADE REGULATION PROTEIN 2"/>
    <property type="match status" value="1"/>
</dbReference>
<evidence type="ECO:0000313" key="3">
    <source>
        <dbReference type="Proteomes" id="UP000705230"/>
    </source>
</evidence>
<dbReference type="InterPro" id="IPR043129">
    <property type="entry name" value="ATPase_NBD"/>
</dbReference>
<reference evidence="2" key="1">
    <citation type="submission" date="2020-10" db="EMBL/GenBank/DDBJ databases">
        <title>Microbiome of the Black Sea water column analyzed by genome centric metagenomics.</title>
        <authorList>
            <person name="Cabello-Yeves P.J."/>
            <person name="Callieri C."/>
            <person name="Picazo A."/>
            <person name="Mehrshad M."/>
            <person name="Haro-Moreno J.M."/>
            <person name="Roda-Garcia J."/>
            <person name="Dzembekova N."/>
            <person name="Slabakova V."/>
            <person name="Slabakova N."/>
            <person name="Moncheva S."/>
            <person name="Rodriguez-Valera F."/>
        </authorList>
    </citation>
    <scope>NUCLEOTIDE SEQUENCE</scope>
    <source>
        <strain evidence="2">BS30m-G43</strain>
    </source>
</reference>
<dbReference type="Gene3D" id="3.30.420.40">
    <property type="match status" value="1"/>
</dbReference>
<dbReference type="GO" id="GO:0016462">
    <property type="term" value="F:pyrophosphatase activity"/>
    <property type="evidence" value="ECO:0007669"/>
    <property type="project" value="TreeGrafter"/>
</dbReference>
<dbReference type="Proteomes" id="UP000705230">
    <property type="component" value="Unassembled WGS sequence"/>
</dbReference>
<sequence length="266" mass="30757">MKIAAIDIGTNAIKSKIFSTTPTSIEFIESKRTPMRLGTDVFKEGFLSEKKLRSLVNVLNKYKKYFEENKIELYEIVATSAFRDTSNSEDARRIVENNIEHPIRIISGLEEAKLIRFHPKAQASFEKIYVDVGGGSTEFYMHTKEKDYIKSFQLGAVRNYLKMDNKEEWQRMFDWLAEHQKEMRLVGIGGNIRSFFKIYKMKSMTVDVFKKQAKELSRLNKADKKSIYGLNDDRVDVIDSAIEIYSKVISHLSISKVHATKWGVSD</sequence>
<gene>
    <name evidence="2" type="ORF">ISR29_01430</name>
</gene>
<dbReference type="AlphaFoldDB" id="A0A937M149"/>
<evidence type="ECO:0000313" key="2">
    <source>
        <dbReference type="EMBL" id="MBL6902849.1"/>
    </source>
</evidence>
<dbReference type="PANTHER" id="PTHR30005">
    <property type="entry name" value="EXOPOLYPHOSPHATASE"/>
    <property type="match status" value="1"/>
</dbReference>
<proteinExistence type="predicted"/>
<feature type="domain" description="Ppx/GppA phosphatase N-terminal" evidence="1">
    <location>
        <begin position="17"/>
        <end position="264"/>
    </location>
</feature>